<gene>
    <name evidence="1" type="ORF">I6G56_21730</name>
</gene>
<dbReference type="AlphaFoldDB" id="A0A7T2U7K3"/>
<name>A0A7T2U7K3_9BURK</name>
<proteinExistence type="predicted"/>
<dbReference type="KEGG" id="bhg:I6G56_21730"/>
<accession>A0A7T2U7K3</accession>
<dbReference type="Proteomes" id="UP000594943">
    <property type="component" value="Chromosome 2"/>
</dbReference>
<sequence length="90" mass="10596">MKARIAPHRSFRRFPAHSGAVVKFQRFDIEKKRIEFRFTQSIFFFANRHEEAPSDRRAAASCDARFGVRFIDDAALHPMPHDMLRHSEHS</sequence>
<dbReference type="EMBL" id="CP065687">
    <property type="protein sequence ID" value="QPS47092.1"/>
    <property type="molecule type" value="Genomic_DNA"/>
</dbReference>
<evidence type="ECO:0000313" key="1">
    <source>
        <dbReference type="EMBL" id="QPS47092.1"/>
    </source>
</evidence>
<organism evidence="1 2">
    <name type="scientific">Burkholderia humptydooensis</name>
    <dbReference type="NCBI Taxonomy" id="430531"/>
    <lineage>
        <taxon>Bacteria</taxon>
        <taxon>Pseudomonadati</taxon>
        <taxon>Pseudomonadota</taxon>
        <taxon>Betaproteobacteria</taxon>
        <taxon>Burkholderiales</taxon>
        <taxon>Burkholderiaceae</taxon>
        <taxon>Burkholderia</taxon>
        <taxon>pseudomallei group</taxon>
    </lineage>
</organism>
<evidence type="ECO:0000313" key="2">
    <source>
        <dbReference type="Proteomes" id="UP000594943"/>
    </source>
</evidence>
<dbReference type="RefSeq" id="WP_141667994.1">
    <property type="nucleotide sequence ID" value="NZ_CP013382.1"/>
</dbReference>
<protein>
    <submittedName>
        <fullName evidence="1">Uncharacterized protein</fullName>
    </submittedName>
</protein>
<reference evidence="1 2" key="1">
    <citation type="submission" date="2020-12" db="EMBL/GenBank/DDBJ databases">
        <title>FDA dAtabase for Regulatory Grade micrObial Sequences (FDA-ARGOS): Supporting development and validation of Infectious Disease Dx tests.</title>
        <authorList>
            <person name="Nelson B."/>
            <person name="Plummer A."/>
            <person name="Tallon L."/>
            <person name="Sadzewicz L."/>
            <person name="Zhao X."/>
            <person name="Boylan J."/>
            <person name="Ott S."/>
            <person name="Bowen H."/>
            <person name="Vavikolanu K."/>
            <person name="Mehta A."/>
            <person name="Aluvathingal J."/>
            <person name="Nadendla S."/>
            <person name="Myers T."/>
            <person name="Yan Y."/>
            <person name="Sichtig H."/>
        </authorList>
    </citation>
    <scope>NUCLEOTIDE SEQUENCE [LARGE SCALE GENOMIC DNA]</scope>
    <source>
        <strain evidence="1 2">FDAARGOS_899</strain>
    </source>
</reference>